<dbReference type="InterPro" id="IPR000515">
    <property type="entry name" value="MetI-like"/>
</dbReference>
<evidence type="ECO:0000256" key="2">
    <source>
        <dbReference type="ARBA" id="ARBA00022448"/>
    </source>
</evidence>
<reference evidence="9 10" key="1">
    <citation type="submission" date="2018-07" db="EMBL/GenBank/DDBJ databases">
        <title>Arthrobacter sp. nov., isolated from raw cow's milk with high bacterial count.</title>
        <authorList>
            <person name="Hahne J."/>
            <person name="Isele D."/>
            <person name="Lipski A."/>
        </authorList>
    </citation>
    <scope>NUCLEOTIDE SEQUENCE [LARGE SCALE GENOMIC DNA]</scope>
    <source>
        <strain evidence="9 10">JZ R-35</strain>
    </source>
</reference>
<feature type="transmembrane region" description="Helical" evidence="7">
    <location>
        <begin position="70"/>
        <end position="95"/>
    </location>
</feature>
<dbReference type="InterPro" id="IPR035906">
    <property type="entry name" value="MetI-like_sf"/>
</dbReference>
<dbReference type="PANTHER" id="PTHR43386">
    <property type="entry name" value="OLIGOPEPTIDE TRANSPORT SYSTEM PERMEASE PROTEIN APPC"/>
    <property type="match status" value="1"/>
</dbReference>
<evidence type="ECO:0000256" key="7">
    <source>
        <dbReference type="RuleBase" id="RU363032"/>
    </source>
</evidence>
<feature type="transmembrane region" description="Helical" evidence="7">
    <location>
        <begin position="232"/>
        <end position="256"/>
    </location>
</feature>
<dbReference type="SUPFAM" id="SSF161098">
    <property type="entry name" value="MetI-like"/>
    <property type="match status" value="1"/>
</dbReference>
<keyword evidence="5 7" id="KW-1133">Transmembrane helix</keyword>
<evidence type="ECO:0000256" key="4">
    <source>
        <dbReference type="ARBA" id="ARBA00022692"/>
    </source>
</evidence>
<keyword evidence="4 7" id="KW-0812">Transmembrane</keyword>
<evidence type="ECO:0000256" key="5">
    <source>
        <dbReference type="ARBA" id="ARBA00022989"/>
    </source>
</evidence>
<keyword evidence="10" id="KW-1185">Reference proteome</keyword>
<name>A0A399J727_9MICC</name>
<accession>A0A399J727</accession>
<dbReference type="Pfam" id="PF00528">
    <property type="entry name" value="BPD_transp_1"/>
    <property type="match status" value="1"/>
</dbReference>
<dbReference type="RefSeq" id="WP_119425648.1">
    <property type="nucleotide sequence ID" value="NZ_QQXK01000031.1"/>
</dbReference>
<proteinExistence type="inferred from homology"/>
<evidence type="ECO:0000256" key="3">
    <source>
        <dbReference type="ARBA" id="ARBA00022475"/>
    </source>
</evidence>
<comment type="caution">
    <text evidence="9">The sequence shown here is derived from an EMBL/GenBank/DDBJ whole genome shotgun (WGS) entry which is preliminary data.</text>
</comment>
<keyword evidence="6 7" id="KW-0472">Membrane</keyword>
<sequence length="271" mass="27932">MRRLNVSLWIGAVLTGAVVLLALVSVFWTPFDPIAADASQRLLGPGGGHVLGTDKFGRDVFSQIMAGSRVTLLVGLVSVGIALVIGTPLGIIAGMRRGWVEEAILRFSDLLLAFPALLLAIVFAAVFGAGTVSAMVAIGLGSVPGFARVARAATLSIMQLDFVAAARASGRSAWGVGVLHVLPNLAGLLLVQGTVTFSLAVLAEAALSYLGLGTPPPDPSWGRMLQEAQPFLAAQPLLTVWPGAAIALTVLGLNLLGDGLRDKLSVGRDGR</sequence>
<dbReference type="PANTHER" id="PTHR43386:SF25">
    <property type="entry name" value="PEPTIDE ABC TRANSPORTER PERMEASE PROTEIN"/>
    <property type="match status" value="1"/>
</dbReference>
<dbReference type="EMBL" id="QQXK01000031">
    <property type="protein sequence ID" value="RII41281.1"/>
    <property type="molecule type" value="Genomic_DNA"/>
</dbReference>
<feature type="transmembrane region" description="Helical" evidence="7">
    <location>
        <begin position="7"/>
        <end position="28"/>
    </location>
</feature>
<dbReference type="Gene3D" id="1.10.3720.10">
    <property type="entry name" value="MetI-like"/>
    <property type="match status" value="1"/>
</dbReference>
<dbReference type="AlphaFoldDB" id="A0A399J727"/>
<dbReference type="Proteomes" id="UP000265419">
    <property type="component" value="Unassembled WGS sequence"/>
</dbReference>
<feature type="domain" description="ABC transmembrane type-1" evidence="8">
    <location>
        <begin position="68"/>
        <end position="257"/>
    </location>
</feature>
<comment type="similarity">
    <text evidence="7">Belongs to the binding-protein-dependent transport system permease family.</text>
</comment>
<evidence type="ECO:0000256" key="6">
    <source>
        <dbReference type="ARBA" id="ARBA00023136"/>
    </source>
</evidence>
<dbReference type="PROSITE" id="PS50928">
    <property type="entry name" value="ABC_TM1"/>
    <property type="match status" value="1"/>
</dbReference>
<dbReference type="CDD" id="cd06261">
    <property type="entry name" value="TM_PBP2"/>
    <property type="match status" value="1"/>
</dbReference>
<dbReference type="InterPro" id="IPR050366">
    <property type="entry name" value="BP-dependent_transpt_permease"/>
</dbReference>
<evidence type="ECO:0000256" key="1">
    <source>
        <dbReference type="ARBA" id="ARBA00004651"/>
    </source>
</evidence>
<dbReference type="GO" id="GO:0055085">
    <property type="term" value="P:transmembrane transport"/>
    <property type="evidence" value="ECO:0007669"/>
    <property type="project" value="InterPro"/>
</dbReference>
<evidence type="ECO:0000313" key="9">
    <source>
        <dbReference type="EMBL" id="RII41281.1"/>
    </source>
</evidence>
<comment type="subcellular location">
    <subcellularLocation>
        <location evidence="1 7">Cell membrane</location>
        <topology evidence="1 7">Multi-pass membrane protein</topology>
    </subcellularLocation>
</comment>
<dbReference type="GO" id="GO:0005886">
    <property type="term" value="C:plasma membrane"/>
    <property type="evidence" value="ECO:0007669"/>
    <property type="project" value="UniProtKB-SubCell"/>
</dbReference>
<keyword evidence="2 7" id="KW-0813">Transport</keyword>
<organism evidence="9 10">
    <name type="scientific">Galactobacter valiniphilus</name>
    <dbReference type="NCBI Taxonomy" id="2676122"/>
    <lineage>
        <taxon>Bacteria</taxon>
        <taxon>Bacillati</taxon>
        <taxon>Actinomycetota</taxon>
        <taxon>Actinomycetes</taxon>
        <taxon>Micrococcales</taxon>
        <taxon>Micrococcaceae</taxon>
        <taxon>Galactobacter</taxon>
    </lineage>
</organism>
<protein>
    <submittedName>
        <fullName evidence="9">ABC transporter permease</fullName>
    </submittedName>
</protein>
<gene>
    <name evidence="9" type="ORF">DWB68_13530</name>
</gene>
<evidence type="ECO:0000313" key="10">
    <source>
        <dbReference type="Proteomes" id="UP000265419"/>
    </source>
</evidence>
<keyword evidence="3" id="KW-1003">Cell membrane</keyword>
<evidence type="ECO:0000259" key="8">
    <source>
        <dbReference type="PROSITE" id="PS50928"/>
    </source>
</evidence>